<reference evidence="1" key="1">
    <citation type="submission" date="2014-11" db="EMBL/GenBank/DDBJ databases">
        <authorList>
            <person name="Amaro Gonzalez C."/>
        </authorList>
    </citation>
    <scope>NUCLEOTIDE SEQUENCE</scope>
</reference>
<protein>
    <submittedName>
        <fullName evidence="1">Uncharacterized protein</fullName>
    </submittedName>
</protein>
<dbReference type="AlphaFoldDB" id="A0A0E9RXE6"/>
<organism evidence="1">
    <name type="scientific">Anguilla anguilla</name>
    <name type="common">European freshwater eel</name>
    <name type="synonym">Muraena anguilla</name>
    <dbReference type="NCBI Taxonomy" id="7936"/>
    <lineage>
        <taxon>Eukaryota</taxon>
        <taxon>Metazoa</taxon>
        <taxon>Chordata</taxon>
        <taxon>Craniata</taxon>
        <taxon>Vertebrata</taxon>
        <taxon>Euteleostomi</taxon>
        <taxon>Actinopterygii</taxon>
        <taxon>Neopterygii</taxon>
        <taxon>Teleostei</taxon>
        <taxon>Anguilliformes</taxon>
        <taxon>Anguillidae</taxon>
        <taxon>Anguilla</taxon>
    </lineage>
</organism>
<sequence length="41" mass="4601">MLPNTSYIISSNLALCVHAYSTLRGQTYLFLILILISPLFV</sequence>
<proteinExistence type="predicted"/>
<name>A0A0E9RXE6_ANGAN</name>
<dbReference type="EMBL" id="GBXM01074766">
    <property type="protein sequence ID" value="JAH33811.1"/>
    <property type="molecule type" value="Transcribed_RNA"/>
</dbReference>
<evidence type="ECO:0000313" key="1">
    <source>
        <dbReference type="EMBL" id="JAH33811.1"/>
    </source>
</evidence>
<accession>A0A0E9RXE6</accession>
<reference evidence="1" key="2">
    <citation type="journal article" date="2015" name="Fish Shellfish Immunol.">
        <title>Early steps in the European eel (Anguilla anguilla)-Vibrio vulnificus interaction in the gills: Role of the RtxA13 toxin.</title>
        <authorList>
            <person name="Callol A."/>
            <person name="Pajuelo D."/>
            <person name="Ebbesson L."/>
            <person name="Teles M."/>
            <person name="MacKenzie S."/>
            <person name="Amaro C."/>
        </authorList>
    </citation>
    <scope>NUCLEOTIDE SEQUENCE</scope>
</reference>